<keyword evidence="1" id="KW-0472">Membrane</keyword>
<keyword evidence="3" id="KW-1185">Reference proteome</keyword>
<sequence length="185" mass="20652">MNSPDVNAIVASATTINWVTDVIVPLTSALIGGLVALVGVYITLSHERNVRKAEISANARPFFSIFGMYDHGRFSNAQEHVFSFVSGDIYDDNQSHLVANVVNSEKIEFVINEFCIDGIHYHPHGYEKQFISKGLVCTIVINIKTGANLSDALMYVTDINSTKHIYKLKCRNELVIDFEEVQKEV</sequence>
<dbReference type="Proteomes" id="UP001263246">
    <property type="component" value="Unassembled WGS sequence"/>
</dbReference>
<dbReference type="EMBL" id="JAWHPR010000003">
    <property type="protein sequence ID" value="MDU8688578.1"/>
    <property type="molecule type" value="Genomic_DNA"/>
</dbReference>
<keyword evidence="1" id="KW-0812">Transmembrane</keyword>
<proteinExistence type="predicted"/>
<reference evidence="2 3" key="1">
    <citation type="submission" date="2023-10" db="EMBL/GenBank/DDBJ databases">
        <title>Host Genetic Regulation of Human Gut Microbial Structural Variation.</title>
        <authorList>
            <person name="Harmsen H.J.M."/>
        </authorList>
    </citation>
    <scope>NUCLEOTIDE SEQUENCE [LARGE SCALE GENOMIC DNA]</scope>
    <source>
        <strain evidence="2 3">HTF-F</strain>
    </source>
</reference>
<evidence type="ECO:0000256" key="1">
    <source>
        <dbReference type="SAM" id="Phobius"/>
    </source>
</evidence>
<evidence type="ECO:0000313" key="2">
    <source>
        <dbReference type="EMBL" id="MDU8688578.1"/>
    </source>
</evidence>
<organism evidence="2 3">
    <name type="scientific">Faecalibacterium wellingii</name>
    <dbReference type="NCBI Taxonomy" id="2929491"/>
    <lineage>
        <taxon>Bacteria</taxon>
        <taxon>Bacillati</taxon>
        <taxon>Bacillota</taxon>
        <taxon>Clostridia</taxon>
        <taxon>Eubacteriales</taxon>
        <taxon>Oscillospiraceae</taxon>
        <taxon>Faecalibacterium</taxon>
    </lineage>
</organism>
<keyword evidence="1" id="KW-1133">Transmembrane helix</keyword>
<gene>
    <name evidence="2" type="ORF">RX402_07445</name>
</gene>
<evidence type="ECO:0000313" key="3">
    <source>
        <dbReference type="Proteomes" id="UP001263246"/>
    </source>
</evidence>
<accession>A0ABU3TZ48</accession>
<feature type="transmembrane region" description="Helical" evidence="1">
    <location>
        <begin position="22"/>
        <end position="44"/>
    </location>
</feature>
<comment type="caution">
    <text evidence="2">The sequence shown here is derived from an EMBL/GenBank/DDBJ whole genome shotgun (WGS) entry which is preliminary data.</text>
</comment>
<protein>
    <submittedName>
        <fullName evidence="2">Uncharacterized protein</fullName>
    </submittedName>
</protein>
<name>A0ABU3TZ48_9FIRM</name>
<dbReference type="RefSeq" id="WP_249236842.1">
    <property type="nucleotide sequence ID" value="NZ_CP094473.1"/>
</dbReference>